<dbReference type="Gene3D" id="1.10.1740.10">
    <property type="match status" value="1"/>
</dbReference>
<keyword evidence="6" id="KW-1185">Reference proteome</keyword>
<evidence type="ECO:0000313" key="5">
    <source>
        <dbReference type="EMBL" id="MFC5403347.1"/>
    </source>
</evidence>
<proteinExistence type="predicted"/>
<dbReference type="InterPro" id="IPR013249">
    <property type="entry name" value="RNA_pol_sigma70_r4_t2"/>
</dbReference>
<dbReference type="InterPro" id="IPR032710">
    <property type="entry name" value="NTF2-like_dom_sf"/>
</dbReference>
<evidence type="ECO:0000256" key="2">
    <source>
        <dbReference type="SAM" id="MobiDB-lite"/>
    </source>
</evidence>
<dbReference type="InterPro" id="IPR013325">
    <property type="entry name" value="RNA_pol_sigma_r2"/>
</dbReference>
<feature type="domain" description="RNA polymerase sigma factor 70 region 4 type 2" evidence="4">
    <location>
        <begin position="117"/>
        <end position="164"/>
    </location>
</feature>
<dbReference type="InterPro" id="IPR052704">
    <property type="entry name" value="ECF_Sigma-70_Domain"/>
</dbReference>
<organism evidence="5 6">
    <name type="scientific">Cohnella soli</name>
    <dbReference type="NCBI Taxonomy" id="425005"/>
    <lineage>
        <taxon>Bacteria</taxon>
        <taxon>Bacillati</taxon>
        <taxon>Bacillota</taxon>
        <taxon>Bacilli</taxon>
        <taxon>Bacillales</taxon>
        <taxon>Paenibacillaceae</taxon>
        <taxon>Cohnella</taxon>
    </lineage>
</organism>
<dbReference type="RefSeq" id="WP_378132614.1">
    <property type="nucleotide sequence ID" value="NZ_JBHSMI010000023.1"/>
</dbReference>
<dbReference type="InterPro" id="IPR014284">
    <property type="entry name" value="RNA_pol_sigma-70_dom"/>
</dbReference>
<sequence>MVIQESTYTAYRPMLFGLAYRMLGSASDAEDIVQDVFARYMQLDATDIGNEKAYLAKMTTNRCLNLLQSSKRRRETYVGPWLPEPLPDEAGDGSRSGGGSYWSDPAERRENIGYAYLVLLQKLSPLERAIYVLKATLGFEYADLADMLGKTEASCRKTFSRAQAKIGSETGPASAPLPAVVLDGEREAACERFVDAFLSAADTGNFKPLLSLLLDEVTLVSDGGGKARAALNSIVGIERVMAFIEGIAAKGVFERGLRRVLVNGAPALAQYQDGRITKMICVEITKEPEGSRINNIYMVMNPDKLTRFE</sequence>
<comment type="subunit">
    <text evidence="1">Interacts transiently with the RNA polymerase catalytic core formed by RpoA, RpoB, RpoC and RpoZ (2 alpha, 1 beta, 1 beta' and 1 omega subunit) to form the RNA polymerase holoenzyme that can initiate transcription.</text>
</comment>
<dbReference type="SUPFAM" id="SSF88946">
    <property type="entry name" value="Sigma2 domain of RNA polymerase sigma factors"/>
    <property type="match status" value="1"/>
</dbReference>
<dbReference type="SUPFAM" id="SSF54427">
    <property type="entry name" value="NTF2-like"/>
    <property type="match status" value="1"/>
</dbReference>
<feature type="region of interest" description="Disordered" evidence="2">
    <location>
        <begin position="78"/>
        <end position="102"/>
    </location>
</feature>
<gene>
    <name evidence="5" type="ORF">ACFPOF_11460</name>
</gene>
<feature type="domain" description="RNA polymerase sigma-70 region 2" evidence="3">
    <location>
        <begin position="8"/>
        <end position="72"/>
    </location>
</feature>
<evidence type="ECO:0000259" key="4">
    <source>
        <dbReference type="Pfam" id="PF08281"/>
    </source>
</evidence>
<reference evidence="6" key="1">
    <citation type="journal article" date="2019" name="Int. J. Syst. Evol. Microbiol.">
        <title>The Global Catalogue of Microorganisms (GCM) 10K type strain sequencing project: providing services to taxonomists for standard genome sequencing and annotation.</title>
        <authorList>
            <consortium name="The Broad Institute Genomics Platform"/>
            <consortium name="The Broad Institute Genome Sequencing Center for Infectious Disease"/>
            <person name="Wu L."/>
            <person name="Ma J."/>
        </authorList>
    </citation>
    <scope>NUCLEOTIDE SEQUENCE [LARGE SCALE GENOMIC DNA]</scope>
    <source>
        <strain evidence="6">CGMCC 1.18575</strain>
    </source>
</reference>
<accession>A0ABW0HTZ6</accession>
<evidence type="ECO:0000313" key="6">
    <source>
        <dbReference type="Proteomes" id="UP001596113"/>
    </source>
</evidence>
<dbReference type="Gene3D" id="1.10.10.10">
    <property type="entry name" value="Winged helix-like DNA-binding domain superfamily/Winged helix DNA-binding domain"/>
    <property type="match status" value="1"/>
</dbReference>
<dbReference type="NCBIfam" id="TIGR02937">
    <property type="entry name" value="sigma70-ECF"/>
    <property type="match status" value="1"/>
</dbReference>
<name>A0ABW0HTZ6_9BACL</name>
<protein>
    <submittedName>
        <fullName evidence="5">Sigma-70 family RNA polymerase sigma factor</fullName>
    </submittedName>
</protein>
<dbReference type="EMBL" id="JBHSMI010000023">
    <property type="protein sequence ID" value="MFC5403347.1"/>
    <property type="molecule type" value="Genomic_DNA"/>
</dbReference>
<evidence type="ECO:0000256" key="1">
    <source>
        <dbReference type="ARBA" id="ARBA00011344"/>
    </source>
</evidence>
<dbReference type="SUPFAM" id="SSF88659">
    <property type="entry name" value="Sigma3 and sigma4 domains of RNA polymerase sigma factors"/>
    <property type="match status" value="1"/>
</dbReference>
<evidence type="ECO:0000259" key="3">
    <source>
        <dbReference type="Pfam" id="PF04542"/>
    </source>
</evidence>
<dbReference type="Proteomes" id="UP001596113">
    <property type="component" value="Unassembled WGS sequence"/>
</dbReference>
<comment type="caution">
    <text evidence="5">The sequence shown here is derived from an EMBL/GenBank/DDBJ whole genome shotgun (WGS) entry which is preliminary data.</text>
</comment>
<dbReference type="Pfam" id="PF04542">
    <property type="entry name" value="Sigma70_r2"/>
    <property type="match status" value="1"/>
</dbReference>
<dbReference type="InterPro" id="IPR007627">
    <property type="entry name" value="RNA_pol_sigma70_r2"/>
</dbReference>
<dbReference type="PANTHER" id="PTHR30173:SF36">
    <property type="entry name" value="ECF RNA POLYMERASE SIGMA FACTOR SIGJ"/>
    <property type="match status" value="1"/>
</dbReference>
<dbReference type="InterPro" id="IPR013324">
    <property type="entry name" value="RNA_pol_sigma_r3/r4-like"/>
</dbReference>
<dbReference type="Pfam" id="PF08281">
    <property type="entry name" value="Sigma70_r4_2"/>
    <property type="match status" value="1"/>
</dbReference>
<dbReference type="PANTHER" id="PTHR30173">
    <property type="entry name" value="SIGMA 19 FACTOR"/>
    <property type="match status" value="1"/>
</dbReference>
<dbReference type="InterPro" id="IPR036388">
    <property type="entry name" value="WH-like_DNA-bd_sf"/>
</dbReference>